<evidence type="ECO:0000256" key="4">
    <source>
        <dbReference type="PROSITE-ProRule" id="PRU00134"/>
    </source>
</evidence>
<evidence type="ECO:0000256" key="1">
    <source>
        <dbReference type="ARBA" id="ARBA00022723"/>
    </source>
</evidence>
<sequence>MTVPSVEYSNMEKITNIFYCTVCNVCKSLPKYPEAVKFCSGCRLIQYCSSHHQKIDWHDHKAFCKSIQHILKRTGANHVFQEAFEYTEKNSVRWNNLRMSVLDLVQLILKRPLTTSETQTVLFPPVCNYCYNYKPNQMFTCHSCNSVLYCCREHQTSDNKHSGACESLALAFKIDTAQLSEQLPRLSIPMKNLKPPNALFQDTETFLRQGNVSLSNEEVLLSEQLSYSLTLAFAISKVGKVSRKRITIHIVGADSMEALALNTFPFIFHLTNLIHIQIIMIGPNFPTDIPLPSEIEEKCSLFVIRDNLYHEYVSSDTYVCPDVIVVYNCGFCEFKDVPEKDIWIRSLPFILDQKNCLVILTSYTAEESKEDLDRLCEANNCVNNYSVLLRNEANPFCSLYPLRNWEVGQEAVFYVNKYISVIQT</sequence>
<gene>
    <name evidence="6" type="ORF">g.1089</name>
</gene>
<evidence type="ECO:0000256" key="3">
    <source>
        <dbReference type="ARBA" id="ARBA00022833"/>
    </source>
</evidence>
<dbReference type="PANTHER" id="PTHR28069">
    <property type="entry name" value="GH20023P"/>
    <property type="match status" value="1"/>
</dbReference>
<dbReference type="PROSITE" id="PS01360">
    <property type="entry name" value="ZF_MYND_1"/>
    <property type="match status" value="1"/>
</dbReference>
<evidence type="ECO:0000313" key="6">
    <source>
        <dbReference type="EMBL" id="JAT31376.1"/>
    </source>
</evidence>
<accession>A0A1B6M621</accession>
<dbReference type="Pfam" id="PF01753">
    <property type="entry name" value="zf-MYND"/>
    <property type="match status" value="1"/>
</dbReference>
<proteinExistence type="predicted"/>
<dbReference type="GO" id="GO:0008270">
    <property type="term" value="F:zinc ion binding"/>
    <property type="evidence" value="ECO:0007669"/>
    <property type="project" value="UniProtKB-KW"/>
</dbReference>
<dbReference type="EMBL" id="GEBQ01008601">
    <property type="protein sequence ID" value="JAT31376.1"/>
    <property type="molecule type" value="Transcribed_RNA"/>
</dbReference>
<evidence type="ECO:0000256" key="2">
    <source>
        <dbReference type="ARBA" id="ARBA00022771"/>
    </source>
</evidence>
<dbReference type="Gene3D" id="6.10.140.2220">
    <property type="match status" value="2"/>
</dbReference>
<dbReference type="SUPFAM" id="SSF144232">
    <property type="entry name" value="HIT/MYND zinc finger-like"/>
    <property type="match status" value="2"/>
</dbReference>
<feature type="domain" description="MYND-type" evidence="5">
    <location>
        <begin position="23"/>
        <end position="64"/>
    </location>
</feature>
<dbReference type="AlphaFoldDB" id="A0A1B6M621"/>
<protein>
    <recommendedName>
        <fullName evidence="5">MYND-type domain-containing protein</fullName>
    </recommendedName>
</protein>
<name>A0A1B6M621_9HEMI</name>
<organism evidence="6">
    <name type="scientific">Graphocephala atropunctata</name>
    <dbReference type="NCBI Taxonomy" id="36148"/>
    <lineage>
        <taxon>Eukaryota</taxon>
        <taxon>Metazoa</taxon>
        <taxon>Ecdysozoa</taxon>
        <taxon>Arthropoda</taxon>
        <taxon>Hexapoda</taxon>
        <taxon>Insecta</taxon>
        <taxon>Pterygota</taxon>
        <taxon>Neoptera</taxon>
        <taxon>Paraneoptera</taxon>
        <taxon>Hemiptera</taxon>
        <taxon>Auchenorrhyncha</taxon>
        <taxon>Membracoidea</taxon>
        <taxon>Cicadellidae</taxon>
        <taxon>Cicadellinae</taxon>
        <taxon>Cicadellini</taxon>
        <taxon>Graphocephala</taxon>
    </lineage>
</organism>
<evidence type="ECO:0000259" key="5">
    <source>
        <dbReference type="PROSITE" id="PS50865"/>
    </source>
</evidence>
<keyword evidence="2 4" id="KW-0863">Zinc-finger</keyword>
<dbReference type="PANTHER" id="PTHR28069:SF2">
    <property type="entry name" value="GH20023P"/>
    <property type="match status" value="1"/>
</dbReference>
<dbReference type="InterPro" id="IPR046824">
    <property type="entry name" value="Mss51-like_C"/>
</dbReference>
<keyword evidence="3" id="KW-0862">Zinc</keyword>
<dbReference type="Pfam" id="PF20179">
    <property type="entry name" value="MSS51_C"/>
    <property type="match status" value="1"/>
</dbReference>
<dbReference type="PROSITE" id="PS50865">
    <property type="entry name" value="ZF_MYND_2"/>
    <property type="match status" value="1"/>
</dbReference>
<reference evidence="6" key="1">
    <citation type="submission" date="2015-11" db="EMBL/GenBank/DDBJ databases">
        <title>De novo transcriptome assembly of four potential Pierce s Disease insect vectors from Arizona vineyards.</title>
        <authorList>
            <person name="Tassone E.E."/>
        </authorList>
    </citation>
    <scope>NUCLEOTIDE SEQUENCE</scope>
</reference>
<keyword evidence="1" id="KW-0479">Metal-binding</keyword>
<dbReference type="InterPro" id="IPR002893">
    <property type="entry name" value="Znf_MYND"/>
</dbReference>